<evidence type="ECO:0000256" key="1">
    <source>
        <dbReference type="ARBA" id="ARBA00023125"/>
    </source>
</evidence>
<dbReference type="InterPro" id="IPR006119">
    <property type="entry name" value="Resolv_N"/>
</dbReference>
<dbReference type="InterPro" id="IPR038109">
    <property type="entry name" value="DNA_bind_recomb_sf"/>
</dbReference>
<gene>
    <name evidence="4" type="ORF">BST15_14225</name>
</gene>
<keyword evidence="5" id="KW-1185">Reference proteome</keyword>
<dbReference type="Proteomes" id="UP000192327">
    <property type="component" value="Unassembled WGS sequence"/>
</dbReference>
<dbReference type="SMART" id="SM00857">
    <property type="entry name" value="Resolvase"/>
    <property type="match status" value="1"/>
</dbReference>
<proteinExistence type="predicted"/>
<dbReference type="RefSeq" id="WP_052751428.1">
    <property type="nucleotide sequence ID" value="NZ_JACKUJ010000048.1"/>
</dbReference>
<dbReference type="InterPro" id="IPR036162">
    <property type="entry name" value="Resolvase-like_N_sf"/>
</dbReference>
<dbReference type="InterPro" id="IPR011109">
    <property type="entry name" value="DNA_bind_recombinase_dom"/>
</dbReference>
<dbReference type="Gene3D" id="3.90.1750.20">
    <property type="entry name" value="Putative Large Serine Recombinase, Chain B, Domain 2"/>
    <property type="match status" value="1"/>
</dbReference>
<evidence type="ECO:0000313" key="4">
    <source>
        <dbReference type="EMBL" id="OQZ95409.1"/>
    </source>
</evidence>
<keyword evidence="1" id="KW-0238">DNA-binding</keyword>
<dbReference type="Pfam" id="PF07508">
    <property type="entry name" value="Recombinase"/>
    <property type="match status" value="1"/>
</dbReference>
<accession>A0ABX3RMR9</accession>
<dbReference type="EMBL" id="MVHH01000031">
    <property type="protein sequence ID" value="OQZ95409.1"/>
    <property type="molecule type" value="Genomic_DNA"/>
</dbReference>
<evidence type="ECO:0000256" key="2">
    <source>
        <dbReference type="ARBA" id="ARBA00023172"/>
    </source>
</evidence>
<feature type="domain" description="Recombinase" evidence="3">
    <location>
        <begin position="177"/>
        <end position="319"/>
    </location>
</feature>
<dbReference type="PANTHER" id="PTHR30461">
    <property type="entry name" value="DNA-INVERTASE FROM LAMBDOID PROPHAGE"/>
    <property type="match status" value="1"/>
</dbReference>
<dbReference type="Gene3D" id="3.40.50.1390">
    <property type="entry name" value="Resolvase, N-terminal catalytic domain"/>
    <property type="match status" value="1"/>
</dbReference>
<dbReference type="PROSITE" id="PS51737">
    <property type="entry name" value="RECOMBINASE_DNA_BIND"/>
    <property type="match status" value="1"/>
</dbReference>
<reference evidence="4 5" key="1">
    <citation type="submission" date="2016-12" db="EMBL/GenBank/DDBJ databases">
        <title>The new phylogeny of genus Mycobacterium.</title>
        <authorList>
            <person name="Tortoli E."/>
            <person name="Trovato A."/>
            <person name="Cirillo D.M."/>
        </authorList>
    </citation>
    <scope>NUCLEOTIDE SEQUENCE [LARGE SCALE GENOMIC DNA]</scope>
    <source>
        <strain evidence="4 5">DSM 44942</strain>
    </source>
</reference>
<dbReference type="InterPro" id="IPR050639">
    <property type="entry name" value="SSR_resolvase"/>
</dbReference>
<organism evidence="4 5">
    <name type="scientific">Mycolicibacter arupensis</name>
    <dbReference type="NCBI Taxonomy" id="342002"/>
    <lineage>
        <taxon>Bacteria</taxon>
        <taxon>Bacillati</taxon>
        <taxon>Actinomycetota</taxon>
        <taxon>Actinomycetes</taxon>
        <taxon>Mycobacteriales</taxon>
        <taxon>Mycobacteriaceae</taxon>
        <taxon>Mycolicibacter</taxon>
    </lineage>
</organism>
<sequence>MSRQLRAVVGARVSHLDDDKASTRKVSHLAQTEEGERWAQSHGYTVVGTFEDLGISAGKTTPFERPDLGKWLAPERLHEWDVLVFSKIDRAFRSTADCVDFAKWTKENKKILAFAGDGVVLDYLHPAGDSLDQMMSEFFIYVGSFFAAIELSRFKTRATDRLDYLRMTDRVSHGVPPLGYRTVEHPSGQGKALARDPEGYKLLHDIKTKLVDEQQSLTSIARWLNEQGKTTNVARSRGGGKWSVATLKRVLTSQRTQGLRVMAVYEPAPTEKNPDNKKRVGEKLVLDPQGQSIRMAEPTFTEDDWALIQAAVGSRTASGKARQMTPNPLAGIGFCQCGYALALHRRRSSSGKLHTYVRCGRALNGCRGAITLQMAEAILEEDFLDAHGDREMQQQVFLPGADHSQELTQTEQSLERLRWESDNGLVDDVELYKSRLSALVARKTELTANTVTPARWESVGTGKTFRELWADDATDRRQVLRDSGVRLVLHFPPRGTTTQTKVIPWELCHPEDWPEPVLTAEQQAIRDGLEKLNVGEARNVRDGAVWVVPAPGKRRSD</sequence>
<protein>
    <submittedName>
        <fullName evidence="4">Integrase</fullName>
    </submittedName>
</protein>
<comment type="caution">
    <text evidence="4">The sequence shown here is derived from an EMBL/GenBank/DDBJ whole genome shotgun (WGS) entry which is preliminary data.</text>
</comment>
<dbReference type="PANTHER" id="PTHR30461:SF2">
    <property type="entry name" value="SERINE RECOMBINASE PINE-RELATED"/>
    <property type="match status" value="1"/>
</dbReference>
<keyword evidence="2" id="KW-0233">DNA recombination</keyword>
<dbReference type="SUPFAM" id="SSF53041">
    <property type="entry name" value="Resolvase-like"/>
    <property type="match status" value="1"/>
</dbReference>
<dbReference type="CDD" id="cd00338">
    <property type="entry name" value="Ser_Recombinase"/>
    <property type="match status" value="1"/>
</dbReference>
<evidence type="ECO:0000259" key="3">
    <source>
        <dbReference type="PROSITE" id="PS51737"/>
    </source>
</evidence>
<dbReference type="Pfam" id="PF00239">
    <property type="entry name" value="Resolvase"/>
    <property type="match status" value="1"/>
</dbReference>
<name>A0ABX3RMR9_9MYCO</name>
<evidence type="ECO:0000313" key="5">
    <source>
        <dbReference type="Proteomes" id="UP000192327"/>
    </source>
</evidence>